<proteinExistence type="predicted"/>
<dbReference type="RefSeq" id="WP_006775438.1">
    <property type="nucleotide sequence ID" value="NZ_BQNJ01000002.1"/>
</dbReference>
<dbReference type="InterPro" id="IPR031629">
    <property type="entry name" value="DpaA_N"/>
</dbReference>
<dbReference type="SUPFAM" id="SSF51735">
    <property type="entry name" value="NAD(P)-binding Rossmann-fold domains"/>
    <property type="match status" value="1"/>
</dbReference>
<dbReference type="AlphaFoldDB" id="A0A413X4F2"/>
<evidence type="ECO:0000313" key="3">
    <source>
        <dbReference type="Proteomes" id="UP001055091"/>
    </source>
</evidence>
<name>A0A413X4F2_9FIRM</name>
<dbReference type="Pfam" id="PF13241">
    <property type="entry name" value="NAD_binding_7"/>
    <property type="match status" value="1"/>
</dbReference>
<evidence type="ECO:0000259" key="1">
    <source>
        <dbReference type="Pfam" id="PF16924"/>
    </source>
</evidence>
<dbReference type="Proteomes" id="UP001055091">
    <property type="component" value="Unassembled WGS sequence"/>
</dbReference>
<organism evidence="2 3">
    <name type="scientific">Hungatella hathewayi</name>
    <dbReference type="NCBI Taxonomy" id="154046"/>
    <lineage>
        <taxon>Bacteria</taxon>
        <taxon>Bacillati</taxon>
        <taxon>Bacillota</taxon>
        <taxon>Clostridia</taxon>
        <taxon>Lachnospirales</taxon>
        <taxon>Lachnospiraceae</taxon>
        <taxon>Hungatella</taxon>
    </lineage>
</organism>
<accession>A0A413X4F2</accession>
<feature type="domain" description="Dipicolinate synthase subunit A N-terminal" evidence="1">
    <location>
        <begin position="4"/>
        <end position="111"/>
    </location>
</feature>
<protein>
    <submittedName>
        <fullName evidence="2">Dipicolinate synthase subunit A</fullName>
    </submittedName>
</protein>
<dbReference type="GeneID" id="93149457"/>
<sequence>MHQFLILGGDPRQLYLTRRLKKAGQKTLLYYDNSTPAFSLRDAMETSDIILCPVPFSKDGHTIFSDNHLEGLEIDTFLNHLTKGHTLFGGNIPPSVKAHCESRRIPCHDFMQMETVACKNSAATAEGALAEAISLSPINLYKSRCLVLGWGRCARTLADRLKGLGTAVTVAARDDRQLAHADCLGYDTVLLEDLTGDIDRFDFIFNTIPAMVLDSVLLEAAKPEAAIVDIASAPGGVDFETCRRLGIPAKLCPGLPGVYAPMSSAEILYEAVMDHL</sequence>
<evidence type="ECO:0000313" key="2">
    <source>
        <dbReference type="EMBL" id="GKH03856.1"/>
    </source>
</evidence>
<dbReference type="Gene3D" id="3.40.50.720">
    <property type="entry name" value="NAD(P)-binding Rossmann-like Domain"/>
    <property type="match status" value="1"/>
</dbReference>
<comment type="caution">
    <text evidence="2">The sequence shown here is derived from an EMBL/GenBank/DDBJ whole genome shotgun (WGS) entry which is preliminary data.</text>
</comment>
<dbReference type="Pfam" id="PF16924">
    <property type="entry name" value="DpaA_N"/>
    <property type="match status" value="1"/>
</dbReference>
<dbReference type="EMBL" id="BQNJ01000002">
    <property type="protein sequence ID" value="GKH03856.1"/>
    <property type="molecule type" value="Genomic_DNA"/>
</dbReference>
<dbReference type="NCBIfam" id="NF006162">
    <property type="entry name" value="PRK08306.1"/>
    <property type="match status" value="1"/>
</dbReference>
<dbReference type="InterPro" id="IPR036291">
    <property type="entry name" value="NAD(P)-bd_dom_sf"/>
</dbReference>
<gene>
    <name evidence="2" type="primary">dpaA</name>
    <name evidence="2" type="ORF">CE91St55_58370</name>
</gene>
<reference evidence="2" key="1">
    <citation type="submission" date="2022-01" db="EMBL/GenBank/DDBJ databases">
        <title>Novel bile acid biosynthetic pathways are enriched in the microbiome of centenarians.</title>
        <authorList>
            <person name="Sato Y."/>
            <person name="Atarashi K."/>
            <person name="Plichta R.D."/>
            <person name="Arai Y."/>
            <person name="Sasajima S."/>
            <person name="Kearney M.S."/>
            <person name="Suda W."/>
            <person name="Takeshita K."/>
            <person name="Sasaki T."/>
            <person name="Okamoto S."/>
            <person name="Skelly N.A."/>
            <person name="Okamura Y."/>
            <person name="Vlamakis H."/>
            <person name="Li Y."/>
            <person name="Tanoue T."/>
            <person name="Takei H."/>
            <person name="Nittono H."/>
            <person name="Narushima S."/>
            <person name="Irie J."/>
            <person name="Itoh H."/>
            <person name="Moriya K."/>
            <person name="Sugiura Y."/>
            <person name="Suematsu M."/>
            <person name="Moritoki N."/>
            <person name="Shibata S."/>
            <person name="Littman R.D."/>
            <person name="Fischbach A.M."/>
            <person name="Uwamino Y."/>
            <person name="Inoue T."/>
            <person name="Honda A."/>
            <person name="Hattori M."/>
            <person name="Murai T."/>
            <person name="Xavier J.R."/>
            <person name="Hirose N."/>
            <person name="Honda K."/>
        </authorList>
    </citation>
    <scope>NUCLEOTIDE SEQUENCE</scope>
    <source>
        <strain evidence="2">CE91-St55</strain>
    </source>
</reference>